<name>A0A0D1WFR9_9EURO</name>
<dbReference type="OrthoDB" id="2498029at2759"/>
<evidence type="ECO:0000313" key="3">
    <source>
        <dbReference type="Proteomes" id="UP000053599"/>
    </source>
</evidence>
<dbReference type="PANTHER" id="PTHR22946">
    <property type="entry name" value="DIENELACTONE HYDROLASE DOMAIN-CONTAINING PROTEIN-RELATED"/>
    <property type="match status" value="1"/>
</dbReference>
<dbReference type="AlphaFoldDB" id="A0A0D1WFR9"/>
<dbReference type="Proteomes" id="UP000053599">
    <property type="component" value="Unassembled WGS sequence"/>
</dbReference>
<dbReference type="PANTHER" id="PTHR22946:SF9">
    <property type="entry name" value="POLYKETIDE TRANSFERASE AF380"/>
    <property type="match status" value="1"/>
</dbReference>
<evidence type="ECO:0000313" key="2">
    <source>
        <dbReference type="EMBL" id="KIV87605.1"/>
    </source>
</evidence>
<dbReference type="EMBL" id="KN846951">
    <property type="protein sequence ID" value="KIV87605.1"/>
    <property type="molecule type" value="Genomic_DNA"/>
</dbReference>
<dbReference type="HOGENOM" id="CLU_061636_0_0_1"/>
<dbReference type="GO" id="GO:0016788">
    <property type="term" value="F:hydrolase activity, acting on ester bonds"/>
    <property type="evidence" value="ECO:0007669"/>
    <property type="project" value="UniProtKB-ARBA"/>
</dbReference>
<sequence length="305" mass="32854">MNIFARFRADFLRLLPKQQMPTMNTSQPTSRSATLSLQHATNFPALKQAQHSLCTVENLSIPVGGTSKVPGFLHLPADYSPTQPSRVSAAAILLSGAGGGVTGPSAMYLSIGDKLASLQRAIPVLRLDYQYPADTNPCVKDVISAMDFLEEKYSINRFVLVGWSFGGAPVFTVGGRESERVVGCATVASQTAATSAIRYLPPRPVLLLHGTGDHTLSHRCSQDLYDWYGSKGDRTLKLFPGDNHALSQNTLEAEVLLCTFIAKCVGVSIEDGDQDRILGKPLVPDGKKIQLMEKGGDLKGGEHVE</sequence>
<proteinExistence type="predicted"/>
<reference evidence="2 3" key="1">
    <citation type="submission" date="2015-01" db="EMBL/GenBank/DDBJ databases">
        <title>The Genome Sequence of Exophiala sideris CBS121828.</title>
        <authorList>
            <consortium name="The Broad Institute Genomics Platform"/>
            <person name="Cuomo C."/>
            <person name="de Hoog S."/>
            <person name="Gorbushina A."/>
            <person name="Stielow B."/>
            <person name="Teixiera M."/>
            <person name="Abouelleil A."/>
            <person name="Chapman S.B."/>
            <person name="Priest M."/>
            <person name="Young S.K."/>
            <person name="Wortman J."/>
            <person name="Nusbaum C."/>
            <person name="Birren B."/>
        </authorList>
    </citation>
    <scope>NUCLEOTIDE SEQUENCE [LARGE SCALE GENOMIC DNA]</scope>
    <source>
        <strain evidence="2 3">CBS 121828</strain>
    </source>
</reference>
<dbReference type="InterPro" id="IPR029058">
    <property type="entry name" value="AB_hydrolase_fold"/>
</dbReference>
<dbReference type="SUPFAM" id="SSF53474">
    <property type="entry name" value="alpha/beta-Hydrolases"/>
    <property type="match status" value="1"/>
</dbReference>
<evidence type="ECO:0000256" key="1">
    <source>
        <dbReference type="ARBA" id="ARBA00022801"/>
    </source>
</evidence>
<dbReference type="InterPro" id="IPR050261">
    <property type="entry name" value="FrsA_esterase"/>
</dbReference>
<dbReference type="Gene3D" id="3.40.50.1820">
    <property type="entry name" value="alpha/beta hydrolase"/>
    <property type="match status" value="1"/>
</dbReference>
<gene>
    <name evidence="2" type="ORF">PV11_03139</name>
</gene>
<protein>
    <recommendedName>
        <fullName evidence="4">AB hydrolase-1 domain-containing protein</fullName>
    </recommendedName>
</protein>
<organism evidence="2 3">
    <name type="scientific">Exophiala sideris</name>
    <dbReference type="NCBI Taxonomy" id="1016849"/>
    <lineage>
        <taxon>Eukaryota</taxon>
        <taxon>Fungi</taxon>
        <taxon>Dikarya</taxon>
        <taxon>Ascomycota</taxon>
        <taxon>Pezizomycotina</taxon>
        <taxon>Eurotiomycetes</taxon>
        <taxon>Chaetothyriomycetidae</taxon>
        <taxon>Chaetothyriales</taxon>
        <taxon>Herpotrichiellaceae</taxon>
        <taxon>Exophiala</taxon>
    </lineage>
</organism>
<accession>A0A0D1WFR9</accession>
<evidence type="ECO:0008006" key="4">
    <source>
        <dbReference type="Google" id="ProtNLM"/>
    </source>
</evidence>
<keyword evidence="1" id="KW-0378">Hydrolase</keyword>